<dbReference type="InterPro" id="IPR052897">
    <property type="entry name" value="Sec-Metab_Biosynth_Hydrolase"/>
</dbReference>
<dbReference type="InterPro" id="IPR000073">
    <property type="entry name" value="AB_hydrolase_1"/>
</dbReference>
<dbReference type="Proteomes" id="UP000053789">
    <property type="component" value="Unassembled WGS sequence"/>
</dbReference>
<dbReference type="SUPFAM" id="SSF53474">
    <property type="entry name" value="alpha/beta-Hydrolases"/>
    <property type="match status" value="1"/>
</dbReference>
<dbReference type="Pfam" id="PF12697">
    <property type="entry name" value="Abhydrolase_6"/>
    <property type="match status" value="1"/>
</dbReference>
<evidence type="ECO:0000313" key="2">
    <source>
        <dbReference type="EMBL" id="KIW90644.1"/>
    </source>
</evidence>
<protein>
    <recommendedName>
        <fullName evidence="1">AB hydrolase-1 domain-containing protein</fullName>
    </recommendedName>
</protein>
<dbReference type="EMBL" id="KN846992">
    <property type="protein sequence ID" value="KIW90644.1"/>
    <property type="molecule type" value="Genomic_DNA"/>
</dbReference>
<proteinExistence type="predicted"/>
<evidence type="ECO:0000313" key="3">
    <source>
        <dbReference type="Proteomes" id="UP000053789"/>
    </source>
</evidence>
<dbReference type="HOGENOM" id="CLU_046066_1_3_1"/>
<dbReference type="AlphaFoldDB" id="A0A0D2I184"/>
<dbReference type="Gene3D" id="3.40.50.1820">
    <property type="entry name" value="alpha/beta hydrolase"/>
    <property type="match status" value="1"/>
</dbReference>
<dbReference type="VEuPathDB" id="FungiDB:Z519_08427"/>
<reference evidence="2" key="1">
    <citation type="submission" date="2015-01" db="EMBL/GenBank/DDBJ databases">
        <title>The Genome Sequence of Cladophialophora bantiana CBS 173.52.</title>
        <authorList>
            <consortium name="The Broad Institute Genomics Platform"/>
            <person name="Cuomo C."/>
            <person name="de Hoog S."/>
            <person name="Gorbushina A."/>
            <person name="Stielow B."/>
            <person name="Teixiera M."/>
            <person name="Abouelleil A."/>
            <person name="Chapman S.B."/>
            <person name="Priest M."/>
            <person name="Young S.K."/>
            <person name="Wortman J."/>
            <person name="Nusbaum C."/>
            <person name="Birren B."/>
        </authorList>
    </citation>
    <scope>NUCLEOTIDE SEQUENCE [LARGE SCALE GENOMIC DNA]</scope>
    <source>
        <strain evidence="2">CBS 173.52</strain>
    </source>
</reference>
<sequence>MSTPKPTVILVHGAWHSPEHFHPLETALNSHGYRTVSPWLPSVHYERLNVPPVSSILDDIAAIRQTVVSELSAHPAADLVLLSHSYGTVVASAAIEGLDRSSRARGGHRNGVIALLIIAGLLTSPGTSLLDWSGGQVPPTMLISTIPYPGDPSKGEIEICTCVPDPGPVALFYHDVAEQDPLAAQRYASLCTPQIWAVWAAKETPVPFAAWQAAAELDLDVFYLVTEDDRALPPAFQRAMIDIADREIVAREEATRQPGDDGRRKTVHVTAIKSGHSPFLSRVGETAQWVRRCCGEIDV</sequence>
<evidence type="ECO:0000259" key="1">
    <source>
        <dbReference type="Pfam" id="PF12697"/>
    </source>
</evidence>
<feature type="domain" description="AB hydrolase-1" evidence="1">
    <location>
        <begin position="8"/>
        <end position="288"/>
    </location>
</feature>
<dbReference type="PANTHER" id="PTHR37017">
    <property type="entry name" value="AB HYDROLASE-1 DOMAIN-CONTAINING PROTEIN-RELATED"/>
    <property type="match status" value="1"/>
</dbReference>
<accession>A0A0D2I184</accession>
<dbReference type="PANTHER" id="PTHR37017:SF11">
    <property type="entry name" value="ESTERASE_LIPASE_THIOESTERASE DOMAIN-CONTAINING PROTEIN"/>
    <property type="match status" value="1"/>
</dbReference>
<keyword evidence="3" id="KW-1185">Reference proteome</keyword>
<dbReference type="GeneID" id="27701355"/>
<dbReference type="InterPro" id="IPR029058">
    <property type="entry name" value="AB_hydrolase_fold"/>
</dbReference>
<dbReference type="RefSeq" id="XP_016617313.1">
    <property type="nucleotide sequence ID" value="XM_016766155.1"/>
</dbReference>
<dbReference type="OrthoDB" id="408373at2759"/>
<name>A0A0D2I184_CLAB1</name>
<gene>
    <name evidence="2" type="ORF">Z519_08427</name>
</gene>
<organism evidence="2 3">
    <name type="scientific">Cladophialophora bantiana (strain ATCC 10958 / CBS 173.52 / CDC B-1940 / NIH 8579)</name>
    <name type="common">Xylohypha bantiana</name>
    <dbReference type="NCBI Taxonomy" id="1442370"/>
    <lineage>
        <taxon>Eukaryota</taxon>
        <taxon>Fungi</taxon>
        <taxon>Dikarya</taxon>
        <taxon>Ascomycota</taxon>
        <taxon>Pezizomycotina</taxon>
        <taxon>Eurotiomycetes</taxon>
        <taxon>Chaetothyriomycetidae</taxon>
        <taxon>Chaetothyriales</taxon>
        <taxon>Herpotrichiellaceae</taxon>
        <taxon>Cladophialophora</taxon>
    </lineage>
</organism>